<accession>A0A3B4DFH1</accession>
<keyword evidence="2" id="KW-0378">Hydrolase</keyword>
<feature type="domain" description="Carboxylesterase type B" evidence="5">
    <location>
        <begin position="551"/>
        <end position="1062"/>
    </location>
</feature>
<evidence type="ECO:0000256" key="3">
    <source>
        <dbReference type="ARBA" id="ARBA00023157"/>
    </source>
</evidence>
<dbReference type="InterPro" id="IPR050309">
    <property type="entry name" value="Type-B_Carboxylest/Lipase"/>
</dbReference>
<name>A0A3B4DFH1_PYGNA</name>
<dbReference type="Gene3D" id="3.40.50.1820">
    <property type="entry name" value="alpha/beta hydrolase"/>
    <property type="match status" value="3"/>
</dbReference>
<dbReference type="Ensembl" id="ENSPNAT00000033167.2">
    <property type="protein sequence ID" value="ENSPNAP00000021664.2"/>
    <property type="gene ID" value="ENSPNAG00000028806.2"/>
</dbReference>
<reference evidence="6 7" key="1">
    <citation type="submission" date="2020-10" db="EMBL/GenBank/DDBJ databases">
        <title>Pygocentrus nattereri (red-bellied piranha) genome, fPygNat1, primary haplotype.</title>
        <authorList>
            <person name="Myers G."/>
            <person name="Meyer A."/>
            <person name="Karagic N."/>
            <person name="Pippel M."/>
            <person name="Winkler S."/>
            <person name="Tracey A."/>
            <person name="Wood J."/>
            <person name="Formenti G."/>
            <person name="Howe K."/>
            <person name="Fedrigo O."/>
            <person name="Jarvis E.D."/>
        </authorList>
    </citation>
    <scope>NUCLEOTIDE SEQUENCE [LARGE SCALE GENOMIC DNA]</scope>
</reference>
<evidence type="ECO:0000256" key="2">
    <source>
        <dbReference type="ARBA" id="ARBA00022801"/>
    </source>
</evidence>
<dbReference type="InterPro" id="IPR002018">
    <property type="entry name" value="CarbesteraseB"/>
</dbReference>
<reference evidence="6" key="3">
    <citation type="submission" date="2025-09" db="UniProtKB">
        <authorList>
            <consortium name="Ensembl"/>
        </authorList>
    </citation>
    <scope>IDENTIFICATION</scope>
</reference>
<dbReference type="AlphaFoldDB" id="A0A3B4DFH1"/>
<dbReference type="InterPro" id="IPR019826">
    <property type="entry name" value="Carboxylesterase_B_AS"/>
</dbReference>
<feature type="signal peptide" evidence="4">
    <location>
        <begin position="1"/>
        <end position="22"/>
    </location>
</feature>
<dbReference type="PROSITE" id="PS00122">
    <property type="entry name" value="CARBOXYLESTERASE_B_1"/>
    <property type="match status" value="3"/>
</dbReference>
<dbReference type="GeneTree" id="ENSGT00940000155200"/>
<keyword evidence="4" id="KW-0732">Signal</keyword>
<comment type="similarity">
    <text evidence="1">Belongs to the type-B carboxylesterase/lipase family.</text>
</comment>
<dbReference type="Pfam" id="PF00135">
    <property type="entry name" value="COesterase"/>
    <property type="match status" value="3"/>
</dbReference>
<dbReference type="GeneID" id="108428815"/>
<evidence type="ECO:0000313" key="6">
    <source>
        <dbReference type="Ensembl" id="ENSPNAP00000021664.2"/>
    </source>
</evidence>
<evidence type="ECO:0000256" key="4">
    <source>
        <dbReference type="SAM" id="SignalP"/>
    </source>
</evidence>
<dbReference type="PROSITE" id="PS00941">
    <property type="entry name" value="CARBOXYLESTERASE_B_2"/>
    <property type="match status" value="3"/>
</dbReference>
<keyword evidence="3" id="KW-1015">Disulfide bond</keyword>
<dbReference type="RefSeq" id="XP_037398298.1">
    <property type="nucleotide sequence ID" value="XM_037542401.1"/>
</dbReference>
<protein>
    <recommendedName>
        <fullName evidence="5">Carboxylesterase type B domain-containing protein</fullName>
    </recommendedName>
</protein>
<organism evidence="6 7">
    <name type="scientific">Pygocentrus nattereri</name>
    <name type="common">Red-bellied piranha</name>
    <dbReference type="NCBI Taxonomy" id="42514"/>
    <lineage>
        <taxon>Eukaryota</taxon>
        <taxon>Metazoa</taxon>
        <taxon>Chordata</taxon>
        <taxon>Craniata</taxon>
        <taxon>Vertebrata</taxon>
        <taxon>Euteleostomi</taxon>
        <taxon>Actinopterygii</taxon>
        <taxon>Neopterygii</taxon>
        <taxon>Teleostei</taxon>
        <taxon>Ostariophysi</taxon>
        <taxon>Characiformes</taxon>
        <taxon>Characoidei</taxon>
        <taxon>Pygocentrus</taxon>
    </lineage>
</organism>
<feature type="domain" description="Carboxylesterase type B" evidence="5">
    <location>
        <begin position="25"/>
        <end position="536"/>
    </location>
</feature>
<evidence type="ECO:0000256" key="1">
    <source>
        <dbReference type="ARBA" id="ARBA00005964"/>
    </source>
</evidence>
<dbReference type="SUPFAM" id="SSF53474">
    <property type="entry name" value="alpha/beta-Hydrolases"/>
    <property type="match status" value="3"/>
</dbReference>
<dbReference type="PANTHER" id="PTHR11559">
    <property type="entry name" value="CARBOXYLESTERASE"/>
    <property type="match status" value="1"/>
</dbReference>
<evidence type="ECO:0000313" key="7">
    <source>
        <dbReference type="Proteomes" id="UP001501920"/>
    </source>
</evidence>
<feature type="domain" description="Carboxylesterase type B" evidence="5">
    <location>
        <begin position="1078"/>
        <end position="1587"/>
    </location>
</feature>
<reference evidence="6" key="2">
    <citation type="submission" date="2025-08" db="UniProtKB">
        <authorList>
            <consortium name="Ensembl"/>
        </authorList>
    </citation>
    <scope>IDENTIFICATION</scope>
</reference>
<dbReference type="Proteomes" id="UP001501920">
    <property type="component" value="Chromosome 11"/>
</dbReference>
<dbReference type="CDD" id="cd00312">
    <property type="entry name" value="Esterase_lipase"/>
    <property type="match status" value="3"/>
</dbReference>
<dbReference type="GO" id="GO:0016787">
    <property type="term" value="F:hydrolase activity"/>
    <property type="evidence" value="ECO:0007669"/>
    <property type="project" value="UniProtKB-KW"/>
</dbReference>
<evidence type="ECO:0000259" key="5">
    <source>
        <dbReference type="Pfam" id="PF00135"/>
    </source>
</evidence>
<dbReference type="FunFam" id="3.40.50.1820:FF:000011">
    <property type="entry name" value="Carboxylic ester hydrolase"/>
    <property type="match status" value="3"/>
</dbReference>
<dbReference type="InterPro" id="IPR029058">
    <property type="entry name" value="AB_hydrolase_fold"/>
</dbReference>
<keyword evidence="7" id="KW-1185">Reference proteome</keyword>
<dbReference type="InterPro" id="IPR019819">
    <property type="entry name" value="Carboxylesterase_B_CS"/>
</dbReference>
<sequence length="1608" mass="176522">MGALALLLWTVTGAALLEPAAAHDGPVVQTKLGALKGEYVTVKGKDTVVHSYLGVPFAKSPVGPLRLAPPQPAEAWEGVRDATQQPYICIQHRTLLVGLLQHLLMNFEVPEMSEDCLYLNIYTPSKPGEDAKLPVMVWIHGGGLTLGSASMQDGSVLAAYEDVVVVVIQYRLGLLGFFSTGDEHAPGNYGLLDQVAALQWVQENIHSFGGDPGAVTIFGESAGGISVSLQILSPLSAGLFRSAIAESGTAAMDAIMTDNPLPIAQHLAEMSGCDISSTKKMVDCVMQLSEKDLQRVTEIEGLISVKVPKDGRFLPKSVYELLKNKQFNKVPLITGVTDDDGGYGLINFLLAPGWTDGISREQVMSKMPFFFSGPSEKWVHEVVLNEYVGTSDDPIKIRDGFREMYGDLMFNIPARKVAKYHKDSRAPVYLYEFQHTYNEIKKMRPSFVGSDHADEIYFVFGSCFANAHIKIAGQFTEKENELCRTVMHYWGNFARTGSPNGPGLTPWPEHGTEAEYLGIGLEQKAGKNLKGKHYTFMTKTLPRLIREKKKGPVVQTKLGALKGEYVTVKGKDTVVHSYLGVPFAKPPMGPLRLAPPQPSEAWEGVRDATQQPHICIQRRILLDGILQHLLMNFEVPEMSEDCLYLNIYTPSKPGEDAKLPVMVWIHGGGLTLGSASMQDGSVLAAYEDVVVVVIQYRLGLLGFFSTGDEHAPGNYGLLDQVAALQWVQVNIHSFGGDPGAVTIFGESAGGISVSLQILSPLSAGLFRSAIAESGTAAMDAIMTDNPLPIAQHLAEMSGCDISSTKKMVDCVMQLSEKDLQRVAEIEGLISVKVPKDGRFLPKSVYELLKNKQFNKVPLITGVTDDDGGHAVINFLLAPGWTDGISREQVMSIMPLFFSGPSEKWVHEVVLNEYVGTTDDPIKIRDGFREMCGDLLFNIPGRKVAKYHKGSGAPVYLYEFQHTYNEIKKMRPSFVGSDHADEIHFVFGSCFANAHIKIPGQFTEKENDLCRTVMAYWGNFARTGSPNGPGLTPWPEYGTEAEYLGIGLEQKAGKNMKRKHYTFMTKTLPRLIREKKEGPVVQTKLGALKGEYVTAKGKDTVVHSYLGVPFAKSPVGPLRLVPPQTAEVWEGVRGATQQPHMCIQNRQLLADLIANFTLRAELPEMSEDCLYLNIYTPAKPGEDANLPVMVWIHGGGLSIGSASIYDGSILSAYQNVVVVLIQYRLGLLGFFSTGDEHAPGNYGLLDQVAALQWVQENIHSFGGDPGSVTIFGESAGGASVSFLLLSPLSAGLFHRAVAQSGCATMPGIVLDPLPVAQQVANASGCDISSTQKIAECIKQWSTEDMITLSKEHLMLRFVVTEDKVFLPKPVEELLQKQEFSKVPLLTGINDDEFGWMMPSFTGPPGWADGMDREQVLSSVAAFMPDVKKQWINELIADEYLGSSADLIKIRDSYKEMMADIIFNIPALKLAKFHKAAGAPVYLYQFQQPPSFIQAKRPSFVRTDHGDDLFFVFGFCFANAHVKTLASVTEKEKELCRTVMAYWGNFARTGSPNGPDLRPWPEYGAEAEYLGIGLEQKPGRNLKAKRYIFMTETLPELVRSAQEKRERSEL</sequence>
<feature type="chain" id="PRO_5043332804" description="Carboxylesterase type B domain-containing protein" evidence="4">
    <location>
        <begin position="23"/>
        <end position="1608"/>
    </location>
</feature>
<proteinExistence type="inferred from homology"/>
<dbReference type="CTD" id="234669"/>